<keyword evidence="9" id="KW-1185">Reference proteome</keyword>
<accession>A0AAN8X0P7</accession>
<evidence type="ECO:0000313" key="9">
    <source>
        <dbReference type="Proteomes" id="UP001381693"/>
    </source>
</evidence>
<dbReference type="InterPro" id="IPR011333">
    <property type="entry name" value="SKP1/BTB/POZ_sf"/>
</dbReference>
<evidence type="ECO:0008006" key="10">
    <source>
        <dbReference type="Google" id="ProtNLM"/>
    </source>
</evidence>
<keyword evidence="1" id="KW-0479">Metal-binding</keyword>
<feature type="non-terminal residue" evidence="8">
    <location>
        <position position="1273"/>
    </location>
</feature>
<name>A0AAN8X0P7_HALRR</name>
<organism evidence="8 9">
    <name type="scientific">Halocaridina rubra</name>
    <name type="common">Hawaiian red shrimp</name>
    <dbReference type="NCBI Taxonomy" id="373956"/>
    <lineage>
        <taxon>Eukaryota</taxon>
        <taxon>Metazoa</taxon>
        <taxon>Ecdysozoa</taxon>
        <taxon>Arthropoda</taxon>
        <taxon>Crustacea</taxon>
        <taxon>Multicrustacea</taxon>
        <taxon>Malacostraca</taxon>
        <taxon>Eumalacostraca</taxon>
        <taxon>Eucarida</taxon>
        <taxon>Decapoda</taxon>
        <taxon>Pleocyemata</taxon>
        <taxon>Caridea</taxon>
        <taxon>Atyoidea</taxon>
        <taxon>Atyidae</taxon>
        <taxon>Halocaridina</taxon>
    </lineage>
</organism>
<feature type="compositionally biased region" description="Low complexity" evidence="5">
    <location>
        <begin position="588"/>
        <end position="607"/>
    </location>
</feature>
<proteinExistence type="predicted"/>
<evidence type="ECO:0000256" key="4">
    <source>
        <dbReference type="PROSITE-ProRule" id="PRU00509"/>
    </source>
</evidence>
<evidence type="ECO:0000313" key="8">
    <source>
        <dbReference type="EMBL" id="KAK7072163.1"/>
    </source>
</evidence>
<evidence type="ECO:0000256" key="5">
    <source>
        <dbReference type="SAM" id="MobiDB-lite"/>
    </source>
</evidence>
<dbReference type="InterPro" id="IPR000210">
    <property type="entry name" value="BTB/POZ_dom"/>
</dbReference>
<gene>
    <name evidence="8" type="ORF">SK128_024815</name>
</gene>
<dbReference type="EMBL" id="JAXCGZ010013637">
    <property type="protein sequence ID" value="KAK7072163.1"/>
    <property type="molecule type" value="Genomic_DNA"/>
</dbReference>
<comment type="caution">
    <text evidence="8">The sequence shown here is derived from an EMBL/GenBank/DDBJ whole genome shotgun (WGS) entry which is preliminary data.</text>
</comment>
<evidence type="ECO:0000259" key="7">
    <source>
        <dbReference type="PROSITE" id="PS51058"/>
    </source>
</evidence>
<dbReference type="GO" id="GO:0008270">
    <property type="term" value="F:zinc ion binding"/>
    <property type="evidence" value="ECO:0007669"/>
    <property type="project" value="UniProtKB-KW"/>
</dbReference>
<feature type="region of interest" description="Disordered" evidence="5">
    <location>
        <begin position="150"/>
        <end position="191"/>
    </location>
</feature>
<dbReference type="Pfam" id="PF02008">
    <property type="entry name" value="zf-CXXC"/>
    <property type="match status" value="3"/>
</dbReference>
<sequence length="1273" mass="135148">MESGTRPLLPDRMEVSKQHYPIRLEETTSTSSMLPDRGKSPLSMALDANTHLNSVTESFKSHFPHGSEGTKSLLLQGLEGTMALLAARGGVEGNKALYPLSLDGLRPFLHPYMGGGDVKSYLQERLDKSHKPVRDRKDAKCVVGEMTSTPVSGDVGRIHNRHHHHDRSRDHKSHAVKKPTSPKSQLTNPRHDAHLTHAIRELHDEEFGLDAVLLAEGGHVGAHCAVLAAASPFLKTILLHANDHPAIISVTGTSLTTLQSLVTCLYTGSIPTGANLYYLIEAARLLRMEELAAVLQKTFFAQGNPLELPSRAQQHLPSLSQRLAVTTTTSTQHGLILAQEPQPEKFGKKVRSNRLDQILYQKLNVNHLAPSDIPDPSSLVPTSQELPTSRVPPLLDAASISSRVPILDSPRVPPPDLHGGILGELLTKADPLRSIFSNPSIYTLPELAFDPSKTISTPKPLNLSKSSKNEAMPLSSSSTASSSASAASSICSMASTPTTNCSISSTLTSSLASQTDPNLIGLTSLAPTLPANIPGILGPLTPANFSSMLSPTALASFTSSAALASLGAQQSAITSSKNKCLSGNGATSSRNRSSSKSGNSSSRNNSRPLEIGNSSHGLPLLYSLKGGMTTPEMAKEFYEQLKINPQLATLPGFAGVPNISSLSSSASLQNLANLHNLTSLQNFPSLFPFLSTAADPSHVGGIDGSGNITGDKIIQLSPGETASSNFNVGLTAASVIANNISSSIGTTDEGVLNLSSSAQTVCSDSPSVTTSTGVALPLAGATEETAAQPSAGESSEQISASTLCIDVEDETTNGPPPTSVATNVSTGCQTVSSPLENADAPGTIVMASSNEVNCTTASGCPNSDEMNPTLLSSQLERASLPLLLMTSGGSLGNLAQAQGNLSGTLDSGIEGISKDSCMISEGVDTGDDTSSIEVVEEIPGISQTQLQCRNKGLFHAGHMGRKRKGCGDCEGCQVLEDCGQCRFCRDKAKFGGPNRLKQVCVYKRCVHGEIEPEDHKKKRKSSGKKGRGKCGGCDGCQRTVDCNECYACLHNAAAQPPARRKVCEMRVCEQQQMDEVRATLSVAGEPSPYSTDSLITEGIINSGASSPTPDGQPSTHNDKMKLMRKMLKKKFAQPYSRVSPSKVRTKYYCGECPGCQKTTPCGNCLYCEDMPKFGGPGRYRQKCVKQLCVYHPRLQALKLSNRSKITYDEQHVAPETLNHLGQVAHSSGEEPAVQGCEICPERKEELDRLRALEIVETLETDVTEGEDSNTTIN</sequence>
<feature type="domain" description="CXXC-type" evidence="7">
    <location>
        <begin position="1021"/>
        <end position="1069"/>
    </location>
</feature>
<keyword evidence="3" id="KW-0862">Zinc</keyword>
<evidence type="ECO:0000256" key="3">
    <source>
        <dbReference type="ARBA" id="ARBA00022833"/>
    </source>
</evidence>
<dbReference type="Pfam" id="PF00651">
    <property type="entry name" value="BTB"/>
    <property type="match status" value="1"/>
</dbReference>
<feature type="compositionally biased region" description="Basic residues" evidence="5">
    <location>
        <begin position="158"/>
        <end position="177"/>
    </location>
</feature>
<dbReference type="InterPro" id="IPR002857">
    <property type="entry name" value="Znf_CXXC"/>
</dbReference>
<reference evidence="8 9" key="1">
    <citation type="submission" date="2023-11" db="EMBL/GenBank/DDBJ databases">
        <title>Halocaridina rubra genome assembly.</title>
        <authorList>
            <person name="Smith C."/>
        </authorList>
    </citation>
    <scope>NUCLEOTIDE SEQUENCE [LARGE SCALE GENOMIC DNA]</scope>
    <source>
        <strain evidence="8">EP-1</strain>
        <tissue evidence="8">Whole</tissue>
    </source>
</reference>
<feature type="region of interest" description="Disordered" evidence="5">
    <location>
        <begin position="455"/>
        <end position="481"/>
    </location>
</feature>
<dbReference type="SUPFAM" id="SSF54695">
    <property type="entry name" value="POZ domain"/>
    <property type="match status" value="1"/>
</dbReference>
<feature type="region of interest" description="Disordered" evidence="5">
    <location>
        <begin position="577"/>
        <end position="613"/>
    </location>
</feature>
<feature type="compositionally biased region" description="Polar residues" evidence="5">
    <location>
        <begin position="455"/>
        <end position="466"/>
    </location>
</feature>
<dbReference type="PROSITE" id="PS50097">
    <property type="entry name" value="BTB"/>
    <property type="match status" value="1"/>
</dbReference>
<feature type="domain" description="CXXC-type" evidence="7">
    <location>
        <begin position="1141"/>
        <end position="1189"/>
    </location>
</feature>
<protein>
    <recommendedName>
        <fullName evidence="10">CXXC-type domain-containing protein</fullName>
    </recommendedName>
</protein>
<dbReference type="PROSITE" id="PS51058">
    <property type="entry name" value="ZF_CXXC"/>
    <property type="match status" value="3"/>
</dbReference>
<dbReference type="GO" id="GO:0003677">
    <property type="term" value="F:DNA binding"/>
    <property type="evidence" value="ECO:0007669"/>
    <property type="project" value="InterPro"/>
</dbReference>
<evidence type="ECO:0000256" key="1">
    <source>
        <dbReference type="ARBA" id="ARBA00022723"/>
    </source>
</evidence>
<dbReference type="Gene3D" id="3.30.710.10">
    <property type="entry name" value="Potassium Channel Kv1.1, Chain A"/>
    <property type="match status" value="1"/>
</dbReference>
<feature type="compositionally biased region" description="Polar residues" evidence="5">
    <location>
        <begin position="577"/>
        <end position="587"/>
    </location>
</feature>
<evidence type="ECO:0000256" key="2">
    <source>
        <dbReference type="ARBA" id="ARBA00022771"/>
    </source>
</evidence>
<dbReference type="AlphaFoldDB" id="A0AAN8X0P7"/>
<keyword evidence="2 4" id="KW-0863">Zinc-finger</keyword>
<dbReference type="Proteomes" id="UP001381693">
    <property type="component" value="Unassembled WGS sequence"/>
</dbReference>
<dbReference type="SMART" id="SM00225">
    <property type="entry name" value="BTB"/>
    <property type="match status" value="1"/>
</dbReference>
<evidence type="ECO:0000259" key="6">
    <source>
        <dbReference type="PROSITE" id="PS50097"/>
    </source>
</evidence>
<feature type="domain" description="CXXC-type" evidence="7">
    <location>
        <begin position="959"/>
        <end position="1006"/>
    </location>
</feature>
<feature type="domain" description="BTB" evidence="6">
    <location>
        <begin position="209"/>
        <end position="274"/>
    </location>
</feature>